<name>A0A8W7PLE1_ANOCL</name>
<dbReference type="EnsemblMetazoa" id="ACOM033761-RA">
    <property type="protein sequence ID" value="ACOM033761-PA.1"/>
    <property type="gene ID" value="ACOM033761"/>
</dbReference>
<organism evidence="3">
    <name type="scientific">Anopheles coluzzii</name>
    <name type="common">African malaria mosquito</name>
    <dbReference type="NCBI Taxonomy" id="1518534"/>
    <lineage>
        <taxon>Eukaryota</taxon>
        <taxon>Metazoa</taxon>
        <taxon>Ecdysozoa</taxon>
        <taxon>Arthropoda</taxon>
        <taxon>Hexapoda</taxon>
        <taxon>Insecta</taxon>
        <taxon>Pterygota</taxon>
        <taxon>Neoptera</taxon>
        <taxon>Endopterygota</taxon>
        <taxon>Diptera</taxon>
        <taxon>Nematocera</taxon>
        <taxon>Culicoidea</taxon>
        <taxon>Culicidae</taxon>
        <taxon>Anophelinae</taxon>
        <taxon>Anopheles</taxon>
    </lineage>
</organism>
<feature type="transmembrane region" description="Helical" evidence="2">
    <location>
        <begin position="190"/>
        <end position="209"/>
    </location>
</feature>
<evidence type="ECO:0000256" key="2">
    <source>
        <dbReference type="SAM" id="Phobius"/>
    </source>
</evidence>
<keyword evidence="2" id="KW-0472">Membrane</keyword>
<reference evidence="3" key="1">
    <citation type="submission" date="2022-08" db="UniProtKB">
        <authorList>
            <consortium name="EnsemblMetazoa"/>
        </authorList>
    </citation>
    <scope>IDENTIFICATION</scope>
</reference>
<evidence type="ECO:0000313" key="3">
    <source>
        <dbReference type="EnsemblMetazoa" id="ACOM033761-PA.1"/>
    </source>
</evidence>
<keyword evidence="2" id="KW-0812">Transmembrane</keyword>
<proteinExistence type="predicted"/>
<evidence type="ECO:0000256" key="1">
    <source>
        <dbReference type="SAM" id="MobiDB-lite"/>
    </source>
</evidence>
<feature type="region of interest" description="Disordered" evidence="1">
    <location>
        <begin position="65"/>
        <end position="94"/>
    </location>
</feature>
<protein>
    <submittedName>
        <fullName evidence="3">Uncharacterized protein</fullName>
    </submittedName>
</protein>
<dbReference type="AlphaFoldDB" id="A0A8W7PLE1"/>
<accession>A0A8W7PLE1</accession>
<dbReference type="Proteomes" id="UP000075882">
    <property type="component" value="Unassembled WGS sequence"/>
</dbReference>
<sequence length="724" mass="77448">MYTIRHMQQIDLDRSRPKTVKYASHRSLWLSSRISFLTVTDEPAGLVAPDRLPLLSCAASDASSAGRNVSEGASDSDSGSCAVRGRSSSSFPSDPYEECLEWVDLASSSSCSASLDGSSGLWEGTVAPAPVAAATAAAAAAAMAAAKRCCTEGTPSGGCRTHTPLMMASAASFLAAAATEEGMLETAVPAAGFLFVLGVILVVVVALALERRWHGQVEAAHLLADALVECRQVGLTARHESTPDQCGQIGGRCGGGEVGRVGQRHAAQSQPLLLDLHQPLAEQDAELYRIEGCSGLVFARRDRFRGLPVRDLLLQAHPVVVEPVGDGAGGQAELAGQEFDCLHVGVRVEGERESQRFLLLFGEQYALLLVGWSRLRPDRPRAGRVGVIELGRVVARGVAAIVLSSRAGRSTPLAGFAPLVLQYLQSLDVVGVAQPQLHANERLAALDAQHVPGLRFGQQLGNGPLRQPEHGLAEDFLADVVRQQCLLDLGRDHLRVEILRERRHLVHRRGDVLVERAAHRVGCARLGRVLTHGSGRTLRDGRVDRHHDGGLLVRRAGMALQSDGMLGRNARRRQEHRLGRGLLRSLLCGGVLRAAHGTERRWLRGGGGGGGRLLGRVALDFLHLGRVMGGGCGGSCSGQLMLMLGGRGGLGSLRVGQLLLHLRDLQLEQRFLLILLQLADRVAQHLRHRGGHLLRQVHAGQLGRTAVVARAHQLLRRDLVLAGD</sequence>
<keyword evidence="2" id="KW-1133">Transmembrane helix</keyword>